<dbReference type="Gene3D" id="2.60.120.10">
    <property type="entry name" value="Jelly Rolls"/>
    <property type="match status" value="2"/>
</dbReference>
<evidence type="ECO:0000313" key="4">
    <source>
        <dbReference type="Proteomes" id="UP000751190"/>
    </source>
</evidence>
<comment type="caution">
    <text evidence="3">The sequence shown here is derived from an EMBL/GenBank/DDBJ whole genome shotgun (WGS) entry which is preliminary data.</text>
</comment>
<accession>A0A8J5XAT4</accession>
<dbReference type="PANTHER" id="PTHR23011">
    <property type="entry name" value="CYCLIC NUCLEOTIDE-BINDING DOMAIN CONTAINING PROTEIN"/>
    <property type="match status" value="1"/>
</dbReference>
<proteinExistence type="predicted"/>
<feature type="region of interest" description="Disordered" evidence="1">
    <location>
        <begin position="449"/>
        <end position="473"/>
    </location>
</feature>
<dbReference type="EMBL" id="JAGTXO010000023">
    <property type="protein sequence ID" value="KAG8462016.1"/>
    <property type="molecule type" value="Genomic_DNA"/>
</dbReference>
<dbReference type="SMART" id="SM00100">
    <property type="entry name" value="cNMP"/>
    <property type="match status" value="1"/>
</dbReference>
<feature type="domain" description="Cyclic nucleotide-binding" evidence="2">
    <location>
        <begin position="225"/>
        <end position="396"/>
    </location>
</feature>
<organism evidence="3 4">
    <name type="scientific">Diacronema lutheri</name>
    <name type="common">Unicellular marine alga</name>
    <name type="synonym">Monochrysis lutheri</name>
    <dbReference type="NCBI Taxonomy" id="2081491"/>
    <lineage>
        <taxon>Eukaryota</taxon>
        <taxon>Haptista</taxon>
        <taxon>Haptophyta</taxon>
        <taxon>Pavlovophyceae</taxon>
        <taxon>Pavlovales</taxon>
        <taxon>Pavlovaceae</taxon>
        <taxon>Diacronema</taxon>
    </lineage>
</organism>
<name>A0A8J5XAT4_DIALT</name>
<dbReference type="PROSITE" id="PS50042">
    <property type="entry name" value="CNMP_BINDING_3"/>
    <property type="match status" value="1"/>
</dbReference>
<sequence length="630" mass="67249">MAEAEWQRTRRAVFTELPAIDLVGAGKPSARPLSPDRTGAYRWPASSDDVESLRKLAALEPSRRKDAELYKIIDQLNAFEWFARLSETITFAIAGSICVETFLKSELAIIGTALSVGPGADASGRGATPVVDADAESEYFYFVLSGLLALQRGRRIAGYLYPGQMHASFANAVRSGHGERESVEVRAVEGSAVLVVTRSLFMAAMATRSDAHFRSKLAFITSVPLFSALQRKLLRPFVDRLTPERARKGDVLIKQGDAPSKLSFVLSGEARVLRHVPDSAFRMAAKLAAASAPLDALGASSGMPDSVEPTDDASLAAEAADDGSTLPGGAHAARSGAHPLAVRGQTLEIGLLGPRDFFGELAILGEASGGRARASIVALSDMRLLSMHMVDYKNTVDAATDAAFQLHARSYPTDLELVNSLSDGTHWSAYKRALVSRVVHLEREAHGGSANPALAVGDRPARRSPSKPPNAADARIRRTCLVCTDGFSTPISRAALFDMAVTSARRAAAQPPPPVRCARKRAQRPLPMPALPEIAGRVNDAAARAGLARAGSRGPHGPAAAAATPGSARAARQGAYNARSAAHWVDDPRQWDKFREWGASETSRAEYKARFEKNLRDATEALARQALEAV</sequence>
<reference evidence="3" key="1">
    <citation type="submission" date="2021-05" db="EMBL/GenBank/DDBJ databases">
        <title>The genome of the haptophyte Pavlova lutheri (Diacronema luteri, Pavlovales) - a model for lipid biosynthesis in eukaryotic algae.</title>
        <authorList>
            <person name="Hulatt C.J."/>
            <person name="Posewitz M.C."/>
        </authorList>
    </citation>
    <scope>NUCLEOTIDE SEQUENCE</scope>
    <source>
        <strain evidence="3">NIVA-4/92</strain>
    </source>
</reference>
<evidence type="ECO:0000259" key="2">
    <source>
        <dbReference type="PROSITE" id="PS50042"/>
    </source>
</evidence>
<dbReference type="InterPro" id="IPR000595">
    <property type="entry name" value="cNMP-bd_dom"/>
</dbReference>
<protein>
    <recommendedName>
        <fullName evidence="2">Cyclic nucleotide-binding domain-containing protein</fullName>
    </recommendedName>
</protein>
<keyword evidence="4" id="KW-1185">Reference proteome</keyword>
<dbReference type="Proteomes" id="UP000751190">
    <property type="component" value="Unassembled WGS sequence"/>
</dbReference>
<gene>
    <name evidence="3" type="ORF">KFE25_014035</name>
</gene>
<evidence type="ECO:0000313" key="3">
    <source>
        <dbReference type="EMBL" id="KAG8462016.1"/>
    </source>
</evidence>
<dbReference type="CDD" id="cd00038">
    <property type="entry name" value="CAP_ED"/>
    <property type="match status" value="1"/>
</dbReference>
<evidence type="ECO:0000256" key="1">
    <source>
        <dbReference type="SAM" id="MobiDB-lite"/>
    </source>
</evidence>
<dbReference type="PANTHER" id="PTHR23011:SF28">
    <property type="entry name" value="CYCLIC NUCLEOTIDE-BINDING DOMAIN CONTAINING PROTEIN"/>
    <property type="match status" value="1"/>
</dbReference>
<dbReference type="AlphaFoldDB" id="A0A8J5XAT4"/>
<dbReference type="SUPFAM" id="SSF51206">
    <property type="entry name" value="cAMP-binding domain-like"/>
    <property type="match status" value="2"/>
</dbReference>
<dbReference type="InterPro" id="IPR014710">
    <property type="entry name" value="RmlC-like_jellyroll"/>
</dbReference>
<dbReference type="OrthoDB" id="2021138at2759"/>
<dbReference type="InterPro" id="IPR018490">
    <property type="entry name" value="cNMP-bd_dom_sf"/>
</dbReference>